<dbReference type="PROSITE" id="PS00130">
    <property type="entry name" value="U_DNA_GLYCOSYLASE"/>
    <property type="match status" value="1"/>
</dbReference>
<keyword evidence="12" id="KW-1185">Reference proteome</keyword>
<dbReference type="SMART" id="SM00987">
    <property type="entry name" value="UreE_C"/>
    <property type="match status" value="1"/>
</dbReference>
<name>W2RUJ8_CYPE1</name>
<proteinExistence type="inferred from homology"/>
<dbReference type="CDD" id="cd10027">
    <property type="entry name" value="UDG-F1-like"/>
    <property type="match status" value="1"/>
</dbReference>
<keyword evidence="3 7" id="KW-0378">Hydrolase</keyword>
<evidence type="ECO:0000256" key="9">
    <source>
        <dbReference type="SAM" id="MobiDB-lite"/>
    </source>
</evidence>
<dbReference type="NCBIfam" id="NF003589">
    <property type="entry name" value="PRK05254.1-2"/>
    <property type="match status" value="1"/>
</dbReference>
<dbReference type="HAMAP" id="MF_00148">
    <property type="entry name" value="UDG"/>
    <property type="match status" value="1"/>
</dbReference>
<dbReference type="InterPro" id="IPR018085">
    <property type="entry name" value="Ura-DNA_Glyclase_AS"/>
</dbReference>
<evidence type="ECO:0000256" key="2">
    <source>
        <dbReference type="ARBA" id="ARBA00022763"/>
    </source>
</evidence>
<comment type="function">
    <text evidence="7">Excises uracil residues from the DNA which can arise as a result of misincorporation of dUMP residues by DNA polymerase or due to deamination of cytosine.</text>
</comment>
<dbReference type="RefSeq" id="XP_008718218.1">
    <property type="nucleotide sequence ID" value="XM_008719996.1"/>
</dbReference>
<evidence type="ECO:0000256" key="5">
    <source>
        <dbReference type="ARBA" id="ARBA00023204"/>
    </source>
</evidence>
<dbReference type="InterPro" id="IPR036895">
    <property type="entry name" value="Uracil-DNA_glycosylase-like_sf"/>
</dbReference>
<feature type="region of interest" description="Disordered" evidence="9">
    <location>
        <begin position="1"/>
        <end position="46"/>
    </location>
</feature>
<dbReference type="GO" id="GO:0097510">
    <property type="term" value="P:base-excision repair, AP site formation via deaminated base removal"/>
    <property type="evidence" value="ECO:0007669"/>
    <property type="project" value="TreeGrafter"/>
</dbReference>
<dbReference type="PANTHER" id="PTHR11264:SF0">
    <property type="entry name" value="URACIL-DNA GLYCOSYLASE"/>
    <property type="match status" value="1"/>
</dbReference>
<feature type="active site" description="Proton acceptor" evidence="7 8">
    <location>
        <position position="143"/>
    </location>
</feature>
<evidence type="ECO:0000256" key="1">
    <source>
        <dbReference type="ARBA" id="ARBA00008184"/>
    </source>
</evidence>
<dbReference type="GeneID" id="19972995"/>
<feature type="domain" description="Uracil-DNA glycosylase-like" evidence="10">
    <location>
        <begin position="128"/>
        <end position="293"/>
    </location>
</feature>
<comment type="catalytic activity">
    <reaction evidence="7">
        <text>Hydrolyzes single-stranded DNA or mismatched double-stranded DNA and polynucleotides, releasing free uracil.</text>
        <dbReference type="EC" id="3.2.2.27"/>
    </reaction>
</comment>
<dbReference type="AlphaFoldDB" id="W2RUJ8"/>
<dbReference type="VEuPathDB" id="FungiDB:HMPREF1541_05656"/>
<keyword evidence="2 7" id="KW-0227">DNA damage</keyword>
<evidence type="ECO:0000313" key="12">
    <source>
        <dbReference type="Proteomes" id="UP000030752"/>
    </source>
</evidence>
<gene>
    <name evidence="7" type="primary">UNG1</name>
    <name evidence="11" type="ORF">HMPREF1541_05656</name>
</gene>
<feature type="compositionally biased region" description="Basic and acidic residues" evidence="9">
    <location>
        <begin position="326"/>
        <end position="338"/>
    </location>
</feature>
<dbReference type="Pfam" id="PF03167">
    <property type="entry name" value="UDG"/>
    <property type="match status" value="1"/>
</dbReference>
<dbReference type="NCBIfam" id="TIGR00628">
    <property type="entry name" value="ung"/>
    <property type="match status" value="1"/>
</dbReference>
<dbReference type="HOGENOM" id="CLU_032162_2_0_1"/>
<dbReference type="eggNOG" id="KOG2994">
    <property type="taxonomic scope" value="Eukaryota"/>
</dbReference>
<dbReference type="GO" id="GO:0004844">
    <property type="term" value="F:uracil DNA N-glycosylase activity"/>
    <property type="evidence" value="ECO:0007669"/>
    <property type="project" value="UniProtKB-UniRule"/>
</dbReference>
<sequence length="381" mass="41691">MASLKRKAEPVSGSLGDQKKPKKDGSLTSFFGAPKPAPSTTAALNGTSAPAAAAPIKFDKEKWVAGLTVEQKSLLKLEIDTLDSSWLAHLKEEVTSSSFLELKKFIQKEIDSGKKIFPPLEEVYSWSRHTPLHNVKVVVVGQDPYHNHNQAHGLCFSVRPPTVAPPSLVNIFAACEKDVPGFKRPPNKGGLLTPWADQGVLLLNTVLTVRAHEANSHQGKGWEKFTQKVIDTVVKVRQRGVVFLAWGKPAQKRVETIKGAKHIVLKGIHPSPLAARAGNFADCGHFKEANEWLRERYGVEGEVDWNLAAEKQKPIKGPGTQQPIKATEDQETKPKEEGPVTELAGEPATTTDDFDDDLDAIEAIEEMAKSSQVDGEDKENK</sequence>
<dbReference type="Proteomes" id="UP000030752">
    <property type="component" value="Unassembled WGS sequence"/>
</dbReference>
<dbReference type="FunFam" id="3.40.470.10:FF:000007">
    <property type="entry name" value="Uracil-DNA glycosylase"/>
    <property type="match status" value="1"/>
</dbReference>
<dbReference type="NCBIfam" id="NF003588">
    <property type="entry name" value="PRK05254.1-1"/>
    <property type="match status" value="1"/>
</dbReference>
<dbReference type="InterPro" id="IPR002043">
    <property type="entry name" value="UDG_fam1"/>
</dbReference>
<keyword evidence="4 7" id="KW-0496">Mitochondrion</keyword>
<protein>
    <recommendedName>
        <fullName evidence="7">Uracil-DNA glycosylase</fullName>
        <shortName evidence="7">UDG</shortName>
        <ecNumber evidence="7">3.2.2.27</ecNumber>
    </recommendedName>
</protein>
<keyword evidence="6 7" id="KW-0539">Nucleus</keyword>
<dbReference type="InterPro" id="IPR005122">
    <property type="entry name" value="Uracil-DNA_glycosylase-like"/>
</dbReference>
<evidence type="ECO:0000256" key="7">
    <source>
        <dbReference type="HAMAP-Rule" id="MF_03166"/>
    </source>
</evidence>
<evidence type="ECO:0000256" key="8">
    <source>
        <dbReference type="PROSITE-ProRule" id="PRU10072"/>
    </source>
</evidence>
<dbReference type="Gene3D" id="3.40.470.10">
    <property type="entry name" value="Uracil-DNA glycosylase-like domain"/>
    <property type="match status" value="1"/>
</dbReference>
<dbReference type="SUPFAM" id="SSF52141">
    <property type="entry name" value="Uracil-DNA glycosylase-like"/>
    <property type="match status" value="1"/>
</dbReference>
<dbReference type="OrthoDB" id="10031947at2759"/>
<dbReference type="FunCoup" id="W2RUJ8">
    <property type="interactions" value="309"/>
</dbReference>
<dbReference type="EMBL" id="KB822721">
    <property type="protein sequence ID" value="ETN39433.1"/>
    <property type="molecule type" value="Genomic_DNA"/>
</dbReference>
<evidence type="ECO:0000259" key="10">
    <source>
        <dbReference type="SMART" id="SM00986"/>
    </source>
</evidence>
<dbReference type="STRING" id="1220924.W2RUJ8"/>
<evidence type="ECO:0000256" key="3">
    <source>
        <dbReference type="ARBA" id="ARBA00022801"/>
    </source>
</evidence>
<evidence type="ECO:0000256" key="4">
    <source>
        <dbReference type="ARBA" id="ARBA00023128"/>
    </source>
</evidence>
<keyword evidence="5 7" id="KW-0234">DNA repair</keyword>
<evidence type="ECO:0000313" key="11">
    <source>
        <dbReference type="EMBL" id="ETN39433.1"/>
    </source>
</evidence>
<dbReference type="SMART" id="SM00986">
    <property type="entry name" value="UDG"/>
    <property type="match status" value="1"/>
</dbReference>
<dbReference type="GO" id="GO:0005739">
    <property type="term" value="C:mitochondrion"/>
    <property type="evidence" value="ECO:0007669"/>
    <property type="project" value="UniProtKB-SubCell"/>
</dbReference>
<feature type="region of interest" description="Disordered" evidence="9">
    <location>
        <begin position="309"/>
        <end position="354"/>
    </location>
</feature>
<comment type="similarity">
    <text evidence="1 7">Belongs to the uracil-DNA glycosylase (UDG) superfamily. UNG family.</text>
</comment>
<dbReference type="NCBIfam" id="NF003592">
    <property type="entry name" value="PRK05254.1-5"/>
    <property type="match status" value="1"/>
</dbReference>
<comment type="subcellular location">
    <subcellularLocation>
        <location evidence="7">Mitochondrion</location>
    </subcellularLocation>
    <subcellularLocation>
        <location evidence="7">Nucleus</location>
    </subcellularLocation>
</comment>
<dbReference type="PANTHER" id="PTHR11264">
    <property type="entry name" value="URACIL-DNA GLYCOSYLASE"/>
    <property type="match status" value="1"/>
</dbReference>
<dbReference type="GO" id="GO:0005634">
    <property type="term" value="C:nucleus"/>
    <property type="evidence" value="ECO:0007669"/>
    <property type="project" value="UniProtKB-SubCell"/>
</dbReference>
<dbReference type="EC" id="3.2.2.27" evidence="7"/>
<dbReference type="InParanoid" id="W2RUJ8"/>
<accession>W2RUJ8</accession>
<organism evidence="11 12">
    <name type="scientific">Cyphellophora europaea (strain CBS 101466)</name>
    <name type="common">Phialophora europaea</name>
    <dbReference type="NCBI Taxonomy" id="1220924"/>
    <lineage>
        <taxon>Eukaryota</taxon>
        <taxon>Fungi</taxon>
        <taxon>Dikarya</taxon>
        <taxon>Ascomycota</taxon>
        <taxon>Pezizomycotina</taxon>
        <taxon>Eurotiomycetes</taxon>
        <taxon>Chaetothyriomycetidae</taxon>
        <taxon>Chaetothyriales</taxon>
        <taxon>Cyphellophoraceae</taxon>
        <taxon>Cyphellophora</taxon>
    </lineage>
</organism>
<reference evidence="11 12" key="1">
    <citation type="submission" date="2013-03" db="EMBL/GenBank/DDBJ databases">
        <title>The Genome Sequence of Phialophora europaea CBS 101466.</title>
        <authorList>
            <consortium name="The Broad Institute Genomics Platform"/>
            <person name="Cuomo C."/>
            <person name="de Hoog S."/>
            <person name="Gorbushina A."/>
            <person name="Walker B."/>
            <person name="Young S.K."/>
            <person name="Zeng Q."/>
            <person name="Gargeya S."/>
            <person name="Fitzgerald M."/>
            <person name="Haas B."/>
            <person name="Abouelleil A."/>
            <person name="Allen A.W."/>
            <person name="Alvarado L."/>
            <person name="Arachchi H.M."/>
            <person name="Berlin A.M."/>
            <person name="Chapman S.B."/>
            <person name="Gainer-Dewar J."/>
            <person name="Goldberg J."/>
            <person name="Griggs A."/>
            <person name="Gujja S."/>
            <person name="Hansen M."/>
            <person name="Howarth C."/>
            <person name="Imamovic A."/>
            <person name="Ireland A."/>
            <person name="Larimer J."/>
            <person name="McCowan C."/>
            <person name="Murphy C."/>
            <person name="Pearson M."/>
            <person name="Poon T.W."/>
            <person name="Priest M."/>
            <person name="Roberts A."/>
            <person name="Saif S."/>
            <person name="Shea T."/>
            <person name="Sisk P."/>
            <person name="Sykes S."/>
            <person name="Wortman J."/>
            <person name="Nusbaum C."/>
            <person name="Birren B."/>
        </authorList>
    </citation>
    <scope>NUCLEOTIDE SEQUENCE [LARGE SCALE GENOMIC DNA]</scope>
    <source>
        <strain evidence="11 12">CBS 101466</strain>
    </source>
</reference>
<evidence type="ECO:0000256" key="6">
    <source>
        <dbReference type="ARBA" id="ARBA00023242"/>
    </source>
</evidence>